<reference evidence="10" key="1">
    <citation type="submission" date="2014-08" db="EMBL/GenBank/DDBJ databases">
        <authorList>
            <person name="Sharma Rahul"/>
            <person name="Thines Marco"/>
        </authorList>
    </citation>
    <scope>NUCLEOTIDE SEQUENCE</scope>
</reference>
<dbReference type="InterPro" id="IPR052078">
    <property type="entry name" value="Trehalose_Metab_GTase"/>
</dbReference>
<dbReference type="Gene3D" id="3.40.50.2000">
    <property type="entry name" value="Glycogen Phosphorylase B"/>
    <property type="match status" value="2"/>
</dbReference>
<organism evidence="10">
    <name type="scientific">Phaffia rhodozyma</name>
    <name type="common">Yeast</name>
    <name type="synonym">Xanthophyllomyces dendrorhous</name>
    <dbReference type="NCBI Taxonomy" id="264483"/>
    <lineage>
        <taxon>Eukaryota</taxon>
        <taxon>Fungi</taxon>
        <taxon>Dikarya</taxon>
        <taxon>Basidiomycota</taxon>
        <taxon>Agaricomycotina</taxon>
        <taxon>Tremellomycetes</taxon>
        <taxon>Cystofilobasidiales</taxon>
        <taxon>Mrakiaceae</taxon>
        <taxon>Phaffia</taxon>
    </lineage>
</organism>
<dbReference type="GO" id="GO:0006006">
    <property type="term" value="P:glucose metabolic process"/>
    <property type="evidence" value="ECO:0007669"/>
    <property type="project" value="UniProtKB-KW"/>
</dbReference>
<dbReference type="Pfam" id="PF00534">
    <property type="entry name" value="Glycos_transf_1"/>
    <property type="match status" value="1"/>
</dbReference>
<evidence type="ECO:0000256" key="2">
    <source>
        <dbReference type="ARBA" id="ARBA00011738"/>
    </source>
</evidence>
<comment type="subunit">
    <text evidence="2">Homodimer.</text>
</comment>
<evidence type="ECO:0000259" key="9">
    <source>
        <dbReference type="Pfam" id="PF21269"/>
    </source>
</evidence>
<dbReference type="AlphaFoldDB" id="A0A0F7STP4"/>
<evidence type="ECO:0000256" key="5">
    <source>
        <dbReference type="ARBA" id="ARBA00022679"/>
    </source>
</evidence>
<proteinExistence type="inferred from homology"/>
<name>A0A0F7STP4_PHARH</name>
<sequence>MPANPLLLHPNGSPADSHPSSRSRTPLPQLNLKTRRSPKSFSDVFIGIHLEVNRSKDTGKDEIVWNISVSDGFGITGSENGKREDLDLSPGRNGVEIAVKSLVSRLRAFEKSQGYKIQFVALAAPLPACFAEQEPLFLPSIWQKLDAIPFLIPMPSAMTGQTTNNNTAPNSPLSPTLSFFPPRHNARKKGEKKHIDLSFLPAYSKQRRARGENFAQRAVAEAIKTLSPSVRSATSATNADEMDNEVEVDRDGEIQLAGINDYAATTSEELWITFNALSNHLRGHNIKIAFFSATPQGGGVALMRHALIRLWRLVGLSVHWYTPEGHPAVFDITKRKFHNILQGVNKPGTKLKEEDKTLFEMWTDNNVDTFWSEGAIDDKSIIVIDDPQLVALIPTIKQRNPNAKIIYRSHIQIDTSLVNDPSKGEGAHADVWNYLFQFIEQADVFLAHPVKAFVPQNVLDSKMPVLYMAPSTDPLDGLNKSIGEADMVYYQHYFGRLSEQQCGVSIDWVRPYVVQVARFDPSKGIPDLLEGYRLFRRKLNKAALSPAEQDTPMLIICGHGSVDDPDGEIIFEEIHETLSSKEYQFIKDDVSVVRVPPCDRTLGAILQGAWCATQLSTKEGFEVKVTEAIHKRVPIIASKAGGIPLQVKDGVNGWLVDPGDSEAVSERLLELYRAKRCPLTSIALLEQDGETPNSMADKTVSDYLARQPKISPTGIKDIGTSEDFWSVGNASKWMLLWSRLAGLEVENEADRNVLGRMLPENGAARSDIWKDMEGRDVWEMISGKKDDTLIIG</sequence>
<keyword evidence="4" id="KW-0328">Glycosyltransferase</keyword>
<accession>A0A0F7STP4</accession>
<dbReference type="PANTHER" id="PTHR47779">
    <property type="entry name" value="SYNTHASE (CCG-9), PUTATIVE (AFU_ORTHOLOGUE AFUA_3G12100)-RELATED"/>
    <property type="match status" value="1"/>
</dbReference>
<keyword evidence="5 10" id="KW-0808">Transferase</keyword>
<dbReference type="InterPro" id="IPR001296">
    <property type="entry name" value="Glyco_trans_1"/>
</dbReference>
<keyword evidence="6" id="KW-0119">Carbohydrate metabolism</keyword>
<evidence type="ECO:0000256" key="4">
    <source>
        <dbReference type="ARBA" id="ARBA00022676"/>
    </source>
</evidence>
<feature type="compositionally biased region" description="Polar residues" evidence="7">
    <location>
        <begin position="18"/>
        <end position="32"/>
    </location>
</feature>
<dbReference type="PANTHER" id="PTHR47779:SF1">
    <property type="entry name" value="SYNTHASE (CCG-9), PUTATIVE (AFU_ORTHOLOGUE AFUA_3G12100)-RELATED"/>
    <property type="match status" value="1"/>
</dbReference>
<protein>
    <submittedName>
        <fullName evidence="10">Glycosyl transferase, family 1</fullName>
    </submittedName>
</protein>
<feature type="domain" description="Glycosyl transferase family 1" evidence="8">
    <location>
        <begin position="510"/>
        <end position="672"/>
    </location>
</feature>
<feature type="domain" description="Trehalose synthase N-terminal" evidence="9">
    <location>
        <begin position="291"/>
        <end position="449"/>
    </location>
</feature>
<dbReference type="InterPro" id="IPR049438">
    <property type="entry name" value="TreT_GT1"/>
</dbReference>
<dbReference type="Pfam" id="PF21269">
    <property type="entry name" value="TreT_GT1"/>
    <property type="match status" value="1"/>
</dbReference>
<dbReference type="GO" id="GO:0016757">
    <property type="term" value="F:glycosyltransferase activity"/>
    <property type="evidence" value="ECO:0007669"/>
    <property type="project" value="UniProtKB-KW"/>
</dbReference>
<evidence type="ECO:0000256" key="3">
    <source>
        <dbReference type="ARBA" id="ARBA00022526"/>
    </source>
</evidence>
<keyword evidence="3" id="KW-0313">Glucose metabolism</keyword>
<feature type="region of interest" description="Disordered" evidence="7">
    <location>
        <begin position="1"/>
        <end position="33"/>
    </location>
</feature>
<evidence type="ECO:0000256" key="7">
    <source>
        <dbReference type="SAM" id="MobiDB-lite"/>
    </source>
</evidence>
<evidence type="ECO:0000259" key="8">
    <source>
        <dbReference type="Pfam" id="PF00534"/>
    </source>
</evidence>
<evidence type="ECO:0000256" key="6">
    <source>
        <dbReference type="ARBA" id="ARBA00023277"/>
    </source>
</evidence>
<dbReference type="EMBL" id="LN483157">
    <property type="protein sequence ID" value="CED84039.1"/>
    <property type="molecule type" value="Genomic_DNA"/>
</dbReference>
<dbReference type="SUPFAM" id="SSF53756">
    <property type="entry name" value="UDP-Glycosyltransferase/glycogen phosphorylase"/>
    <property type="match status" value="1"/>
</dbReference>
<comment type="similarity">
    <text evidence="1">Belongs to the glycosyltransferase group 1 family. Glycosyltransferase 4 subfamily.</text>
</comment>
<evidence type="ECO:0000313" key="10">
    <source>
        <dbReference type="EMBL" id="CED84039.1"/>
    </source>
</evidence>
<evidence type="ECO:0000256" key="1">
    <source>
        <dbReference type="ARBA" id="ARBA00009481"/>
    </source>
</evidence>